<proteinExistence type="predicted"/>
<gene>
    <name evidence="2" type="ORF">SAMN05444359_11548</name>
</gene>
<reference evidence="3" key="1">
    <citation type="submission" date="2016-10" db="EMBL/GenBank/DDBJ databases">
        <authorList>
            <person name="Varghese N."/>
            <person name="Submissions S."/>
        </authorList>
    </citation>
    <scope>NUCLEOTIDE SEQUENCE [LARGE SCALE GENOMIC DNA]</scope>
    <source>
        <strain evidence="3">DSM 24740</strain>
    </source>
</reference>
<dbReference type="PANTHER" id="PTHR12110:SF41">
    <property type="entry name" value="INOSOSE DEHYDRATASE"/>
    <property type="match status" value="1"/>
</dbReference>
<dbReference type="Proteomes" id="UP000199021">
    <property type="component" value="Unassembled WGS sequence"/>
</dbReference>
<name>A0A1H9ILX1_9BACT</name>
<dbReference type="GO" id="GO:0016853">
    <property type="term" value="F:isomerase activity"/>
    <property type="evidence" value="ECO:0007669"/>
    <property type="project" value="UniProtKB-KW"/>
</dbReference>
<dbReference type="STRING" id="478744.SAMN05444359_11548"/>
<feature type="domain" description="Xylose isomerase-like TIM barrel" evidence="1">
    <location>
        <begin position="60"/>
        <end position="256"/>
    </location>
</feature>
<dbReference type="InterPro" id="IPR050312">
    <property type="entry name" value="IolE/XylAMocC-like"/>
</dbReference>
<dbReference type="SUPFAM" id="SSF51658">
    <property type="entry name" value="Xylose isomerase-like"/>
    <property type="match status" value="1"/>
</dbReference>
<dbReference type="RefSeq" id="WP_245748561.1">
    <property type="nucleotide sequence ID" value="NZ_FOFB01000015.1"/>
</dbReference>
<dbReference type="InterPro" id="IPR036237">
    <property type="entry name" value="Xyl_isomerase-like_sf"/>
</dbReference>
<dbReference type="Pfam" id="PF01261">
    <property type="entry name" value="AP_endonuc_2"/>
    <property type="match status" value="1"/>
</dbReference>
<dbReference type="AlphaFoldDB" id="A0A1H9ILX1"/>
<dbReference type="Gene3D" id="3.20.20.150">
    <property type="entry name" value="Divalent-metal-dependent TIM barrel enzymes"/>
    <property type="match status" value="1"/>
</dbReference>
<dbReference type="InterPro" id="IPR013022">
    <property type="entry name" value="Xyl_isomerase-like_TIM-brl"/>
</dbReference>
<evidence type="ECO:0000259" key="1">
    <source>
        <dbReference type="Pfam" id="PF01261"/>
    </source>
</evidence>
<keyword evidence="3" id="KW-1185">Reference proteome</keyword>
<sequence>MMDRRQFLNHASLLTAAALLPTSGCSMSDQPQFKMGYQLFSVREDMAREPIDTLRKLTLMGYEDFEIYGFDADANKIYGHSPTDFRKVLDDLNITTTSGHFGFHPFLDKPLAELDRYVDQCIDCAKALGMPYITWPWMAPEQRSLETFKRLPEMLNRIGERVSAAGLGFAYHNHDFEFVEYDGQTGYDIILRETDPNLVKLQIDMYWVMHSAKQTPKELIASQPGRFVMWHIKDMHKLSRDYTELGNGSINYVEVLPDPTLSGLEYYYLEQGGNYTHNAMQSAKDSADFFKEQLQRFL</sequence>
<protein>
    <submittedName>
        <fullName evidence="2">Sugar phosphate isomerase/epimerase</fullName>
    </submittedName>
</protein>
<dbReference type="EMBL" id="FOFB01000015">
    <property type="protein sequence ID" value="SEQ75385.1"/>
    <property type="molecule type" value="Genomic_DNA"/>
</dbReference>
<evidence type="ECO:0000313" key="2">
    <source>
        <dbReference type="EMBL" id="SEQ75385.1"/>
    </source>
</evidence>
<accession>A0A1H9ILX1</accession>
<dbReference type="PANTHER" id="PTHR12110">
    <property type="entry name" value="HYDROXYPYRUVATE ISOMERASE"/>
    <property type="match status" value="1"/>
</dbReference>
<organism evidence="2 3">
    <name type="scientific">Neolewinella agarilytica</name>
    <dbReference type="NCBI Taxonomy" id="478744"/>
    <lineage>
        <taxon>Bacteria</taxon>
        <taxon>Pseudomonadati</taxon>
        <taxon>Bacteroidota</taxon>
        <taxon>Saprospiria</taxon>
        <taxon>Saprospirales</taxon>
        <taxon>Lewinellaceae</taxon>
        <taxon>Neolewinella</taxon>
    </lineage>
</organism>
<evidence type="ECO:0000313" key="3">
    <source>
        <dbReference type="Proteomes" id="UP000199021"/>
    </source>
</evidence>
<dbReference type="InParanoid" id="A0A1H9ILX1"/>
<keyword evidence="2" id="KW-0413">Isomerase</keyword>